<dbReference type="OrthoDB" id="9767361at2"/>
<dbReference type="GO" id="GO:0005254">
    <property type="term" value="F:chloride channel activity"/>
    <property type="evidence" value="ECO:0007669"/>
    <property type="project" value="UniProtKB-KW"/>
</dbReference>
<feature type="transmembrane region" description="Helical" evidence="11">
    <location>
        <begin position="303"/>
        <end position="323"/>
    </location>
</feature>
<evidence type="ECO:0000313" key="14">
    <source>
        <dbReference type="Proteomes" id="UP000293296"/>
    </source>
</evidence>
<feature type="transmembrane region" description="Helical" evidence="11">
    <location>
        <begin position="401"/>
        <end position="420"/>
    </location>
</feature>
<dbReference type="Proteomes" id="UP000293296">
    <property type="component" value="Chromosome"/>
</dbReference>
<evidence type="ECO:0000256" key="8">
    <source>
        <dbReference type="ARBA" id="ARBA00023214"/>
    </source>
</evidence>
<organism evidence="13 14">
    <name type="scientific">Solidesulfovibrio carbinolicus</name>
    <dbReference type="NCBI Taxonomy" id="296842"/>
    <lineage>
        <taxon>Bacteria</taxon>
        <taxon>Pseudomonadati</taxon>
        <taxon>Thermodesulfobacteriota</taxon>
        <taxon>Desulfovibrionia</taxon>
        <taxon>Desulfovibrionales</taxon>
        <taxon>Desulfovibrionaceae</taxon>
        <taxon>Solidesulfovibrio</taxon>
    </lineage>
</organism>
<evidence type="ECO:0000256" key="10">
    <source>
        <dbReference type="PROSITE-ProRule" id="PRU00703"/>
    </source>
</evidence>
<evidence type="ECO:0000313" key="13">
    <source>
        <dbReference type="EMBL" id="QAZ68900.1"/>
    </source>
</evidence>
<evidence type="ECO:0000256" key="9">
    <source>
        <dbReference type="ARBA" id="ARBA00023303"/>
    </source>
</evidence>
<keyword evidence="7" id="KW-0869">Chloride channel</keyword>
<dbReference type="Pfam" id="PF00571">
    <property type="entry name" value="CBS"/>
    <property type="match status" value="1"/>
</dbReference>
<comment type="subcellular location">
    <subcellularLocation>
        <location evidence="1">Membrane</location>
        <topology evidence="1">Multi-pass membrane protein</topology>
    </subcellularLocation>
</comment>
<dbReference type="Gene3D" id="3.10.580.10">
    <property type="entry name" value="CBS-domain"/>
    <property type="match status" value="1"/>
</dbReference>
<protein>
    <submittedName>
        <fullName evidence="13">Chloride channel protein</fullName>
    </submittedName>
</protein>
<accession>A0A4P6HRN7</accession>
<dbReference type="PRINTS" id="PR00762">
    <property type="entry name" value="CLCHANNEL"/>
</dbReference>
<dbReference type="RefSeq" id="WP_129354783.1">
    <property type="nucleotide sequence ID" value="NZ_CP026538.1"/>
</dbReference>
<evidence type="ECO:0000256" key="1">
    <source>
        <dbReference type="ARBA" id="ARBA00004141"/>
    </source>
</evidence>
<keyword evidence="14" id="KW-1185">Reference proteome</keyword>
<dbReference type="Pfam" id="PF00654">
    <property type="entry name" value="Voltage_CLC"/>
    <property type="match status" value="1"/>
</dbReference>
<reference evidence="13 14" key="1">
    <citation type="submission" date="2018-02" db="EMBL/GenBank/DDBJ databases">
        <title>Genome sequence of Desulfovibrio carbinolicus DSM 3852.</title>
        <authorList>
            <person name="Wilbanks E."/>
            <person name="Skennerton C.T."/>
            <person name="Orphan V.J."/>
        </authorList>
    </citation>
    <scope>NUCLEOTIDE SEQUENCE [LARGE SCALE GENOMIC DNA]</scope>
    <source>
        <strain evidence="13 14">DSM 3852</strain>
    </source>
</reference>
<dbReference type="EMBL" id="CP026538">
    <property type="protein sequence ID" value="QAZ68900.1"/>
    <property type="molecule type" value="Genomic_DNA"/>
</dbReference>
<keyword evidence="5" id="KW-0406">Ion transport</keyword>
<keyword evidence="6 11" id="KW-0472">Membrane</keyword>
<dbReference type="InterPro" id="IPR000644">
    <property type="entry name" value="CBS_dom"/>
</dbReference>
<dbReference type="PANTHER" id="PTHR43427:SF6">
    <property type="entry name" value="CHLORIDE CHANNEL PROTEIN CLC-E"/>
    <property type="match status" value="1"/>
</dbReference>
<feature type="transmembrane region" description="Helical" evidence="11">
    <location>
        <begin position="229"/>
        <end position="248"/>
    </location>
</feature>
<proteinExistence type="predicted"/>
<gene>
    <name evidence="13" type="ORF">C3Y92_17340</name>
</gene>
<dbReference type="PANTHER" id="PTHR43427">
    <property type="entry name" value="CHLORIDE CHANNEL PROTEIN CLC-E"/>
    <property type="match status" value="1"/>
</dbReference>
<keyword evidence="8" id="KW-0868">Chloride</keyword>
<keyword evidence="4 11" id="KW-1133">Transmembrane helix</keyword>
<name>A0A4P6HRN7_9BACT</name>
<dbReference type="KEGG" id="dcb:C3Y92_17340"/>
<keyword evidence="9" id="KW-0407">Ion channel</keyword>
<dbReference type="InterPro" id="IPR050368">
    <property type="entry name" value="ClC-type_chloride_channel"/>
</dbReference>
<dbReference type="PROSITE" id="PS51371">
    <property type="entry name" value="CBS"/>
    <property type="match status" value="1"/>
</dbReference>
<feature type="transmembrane region" description="Helical" evidence="11">
    <location>
        <begin position="94"/>
        <end position="111"/>
    </location>
</feature>
<keyword evidence="2" id="KW-0813">Transport</keyword>
<evidence type="ECO:0000256" key="3">
    <source>
        <dbReference type="ARBA" id="ARBA00022692"/>
    </source>
</evidence>
<dbReference type="CDD" id="cd00400">
    <property type="entry name" value="Voltage_gated_ClC"/>
    <property type="match status" value="1"/>
</dbReference>
<dbReference type="InterPro" id="IPR046342">
    <property type="entry name" value="CBS_dom_sf"/>
</dbReference>
<feature type="transmembrane region" description="Helical" evidence="11">
    <location>
        <begin position="370"/>
        <end position="389"/>
    </location>
</feature>
<evidence type="ECO:0000256" key="5">
    <source>
        <dbReference type="ARBA" id="ARBA00023065"/>
    </source>
</evidence>
<dbReference type="AlphaFoldDB" id="A0A4P6HRN7"/>
<dbReference type="SMART" id="SM00116">
    <property type="entry name" value="CBS"/>
    <property type="match status" value="1"/>
</dbReference>
<dbReference type="Gene3D" id="1.10.3080.10">
    <property type="entry name" value="Clc chloride channel"/>
    <property type="match status" value="1"/>
</dbReference>
<dbReference type="GO" id="GO:0034707">
    <property type="term" value="C:chloride channel complex"/>
    <property type="evidence" value="ECO:0007669"/>
    <property type="project" value="UniProtKB-KW"/>
</dbReference>
<feature type="transmembrane region" description="Helical" evidence="11">
    <location>
        <begin position="269"/>
        <end position="291"/>
    </location>
</feature>
<evidence type="ECO:0000256" key="11">
    <source>
        <dbReference type="SAM" id="Phobius"/>
    </source>
</evidence>
<feature type="transmembrane region" description="Helical" evidence="11">
    <location>
        <begin position="344"/>
        <end position="364"/>
    </location>
</feature>
<evidence type="ECO:0000256" key="6">
    <source>
        <dbReference type="ARBA" id="ARBA00023136"/>
    </source>
</evidence>
<feature type="transmembrane region" description="Helical" evidence="11">
    <location>
        <begin position="192"/>
        <end position="217"/>
    </location>
</feature>
<sequence>MDAPQAPASSRPTFFRRPRALWRLLARRYTHIALMRWLVLGVVAGLGSGTLAIAFHAGLEGLSHLLQVHLAGLTLPHPSGEKLISGPAGPYRPWLIPVFTTAVGLVTGLLVTRFIPKSLEGVTDGTDAMIKAFHTQGGVIRPAVPALKSGTAILTIAAGGAAGQEGPISQLGAGFGSLLAQKLGLTARQRRILLLAGAAGGLGAIFRAPLGGAITAVEVLYCEDFEAEALLPAVVSSVVAYTLFAFVFGGRAILATPNYNFTNAFELPFYLALAVAASLAARLFIRVFFAVKFKVFGPIAKRFGPTVAMLAGGLGMGLLGWRFPELCGGGYGWLELAAGGKLDMLFLLGLFGGKLLATALTIGSGLSGGMFAPALFLGGSVGGVVGQAGHMWRPDIVTQPGGYVLVGMATFFAGVAHAPIGPLIMVCEISQGYGLLAPLMLCSAVALVLCDDIHLYENQVDNKFASPAHAADATTNILETLPVSSVFTPGRTVVLEECVTLRAITDVIAATRDFVFPVQNEHGVLTGLLDVHDARGVLFEPSLRDLVVARDLMRPPTVVHPDTSLYDALMLFVETDLGQLPVVGPDKPDTVLGLLDRRHVFTAYSSTLKAIQSAD</sequence>
<dbReference type="SUPFAM" id="SSF81340">
    <property type="entry name" value="Clc chloride channel"/>
    <property type="match status" value="1"/>
</dbReference>
<dbReference type="InterPro" id="IPR014743">
    <property type="entry name" value="Cl-channel_core"/>
</dbReference>
<evidence type="ECO:0000256" key="2">
    <source>
        <dbReference type="ARBA" id="ARBA00022448"/>
    </source>
</evidence>
<feature type="domain" description="CBS" evidence="12">
    <location>
        <begin position="552"/>
        <end position="611"/>
    </location>
</feature>
<feature type="transmembrane region" description="Helical" evidence="11">
    <location>
        <begin position="37"/>
        <end position="59"/>
    </location>
</feature>
<dbReference type="SUPFAM" id="SSF54631">
    <property type="entry name" value="CBS-domain pair"/>
    <property type="match status" value="1"/>
</dbReference>
<evidence type="ECO:0000259" key="12">
    <source>
        <dbReference type="PROSITE" id="PS51371"/>
    </source>
</evidence>
<dbReference type="InterPro" id="IPR001807">
    <property type="entry name" value="ClC"/>
</dbReference>
<evidence type="ECO:0000256" key="4">
    <source>
        <dbReference type="ARBA" id="ARBA00022989"/>
    </source>
</evidence>
<keyword evidence="3 11" id="KW-0812">Transmembrane</keyword>
<keyword evidence="10" id="KW-0129">CBS domain</keyword>
<evidence type="ECO:0000256" key="7">
    <source>
        <dbReference type="ARBA" id="ARBA00023173"/>
    </source>
</evidence>